<evidence type="ECO:0008006" key="3">
    <source>
        <dbReference type="Google" id="ProtNLM"/>
    </source>
</evidence>
<dbReference type="Pfam" id="PF03087">
    <property type="entry name" value="BPS1"/>
    <property type="match status" value="1"/>
</dbReference>
<accession>A0A4P1RCF1</accession>
<dbReference type="GO" id="GO:0048364">
    <property type="term" value="P:root development"/>
    <property type="evidence" value="ECO:0007669"/>
    <property type="project" value="InterPro"/>
</dbReference>
<dbReference type="PANTHER" id="PTHR33070">
    <property type="entry name" value="OS06G0725500 PROTEIN"/>
    <property type="match status" value="1"/>
</dbReference>
<reference evidence="1 2" key="1">
    <citation type="journal article" date="2017" name="Plant Biotechnol. J.">
        <title>A comprehensive draft genome sequence for lupin (Lupinus angustifolius), an emerging health food: insights into plant-microbe interactions and legume evolution.</title>
        <authorList>
            <person name="Hane J.K."/>
            <person name="Ming Y."/>
            <person name="Kamphuis L.G."/>
            <person name="Nelson M.N."/>
            <person name="Garg G."/>
            <person name="Atkins C.A."/>
            <person name="Bayer P.E."/>
            <person name="Bravo A."/>
            <person name="Bringans S."/>
            <person name="Cannon S."/>
            <person name="Edwards D."/>
            <person name="Foley R."/>
            <person name="Gao L.L."/>
            <person name="Harrison M.J."/>
            <person name="Huang W."/>
            <person name="Hurgobin B."/>
            <person name="Li S."/>
            <person name="Liu C.W."/>
            <person name="McGrath A."/>
            <person name="Morahan G."/>
            <person name="Murray J."/>
            <person name="Weller J."/>
            <person name="Jian J."/>
            <person name="Singh K.B."/>
        </authorList>
    </citation>
    <scope>NUCLEOTIDE SEQUENCE [LARGE SCALE GENOMIC DNA]</scope>
    <source>
        <strain evidence="2">cv. Tanjil</strain>
        <tissue evidence="1">Whole plant</tissue>
    </source>
</reference>
<evidence type="ECO:0000313" key="2">
    <source>
        <dbReference type="Proteomes" id="UP000188354"/>
    </source>
</evidence>
<gene>
    <name evidence="1" type="ORF">TanjilG_20036</name>
</gene>
<dbReference type="AlphaFoldDB" id="A0A4P1RCF1"/>
<organism evidence="1 2">
    <name type="scientific">Lupinus angustifolius</name>
    <name type="common">Narrow-leaved blue lupine</name>
    <dbReference type="NCBI Taxonomy" id="3871"/>
    <lineage>
        <taxon>Eukaryota</taxon>
        <taxon>Viridiplantae</taxon>
        <taxon>Streptophyta</taxon>
        <taxon>Embryophyta</taxon>
        <taxon>Tracheophyta</taxon>
        <taxon>Spermatophyta</taxon>
        <taxon>Magnoliopsida</taxon>
        <taxon>eudicotyledons</taxon>
        <taxon>Gunneridae</taxon>
        <taxon>Pentapetalae</taxon>
        <taxon>rosids</taxon>
        <taxon>fabids</taxon>
        <taxon>Fabales</taxon>
        <taxon>Fabaceae</taxon>
        <taxon>Papilionoideae</taxon>
        <taxon>50 kb inversion clade</taxon>
        <taxon>genistoids sensu lato</taxon>
        <taxon>core genistoids</taxon>
        <taxon>Genisteae</taxon>
        <taxon>Lupinus</taxon>
    </lineage>
</organism>
<dbReference type="GO" id="GO:0048367">
    <property type="term" value="P:shoot system development"/>
    <property type="evidence" value="ECO:0007669"/>
    <property type="project" value="InterPro"/>
</dbReference>
<proteinExistence type="predicted"/>
<protein>
    <recommendedName>
        <fullName evidence="3">DUF241 domain-containing protein</fullName>
    </recommendedName>
</protein>
<dbReference type="PANTHER" id="PTHR33070:SF49">
    <property type="entry name" value="OS06G0725500 PROTEIN"/>
    <property type="match status" value="1"/>
</dbReference>
<dbReference type="InterPro" id="IPR004320">
    <property type="entry name" value="BPS1_pln"/>
</dbReference>
<dbReference type="STRING" id="3871.A0A4P1RCF1"/>
<dbReference type="EMBL" id="CM007367">
    <property type="protein sequence ID" value="OIW07935.1"/>
    <property type="molecule type" value="Genomic_DNA"/>
</dbReference>
<dbReference type="OrthoDB" id="695739at2759"/>
<dbReference type="Proteomes" id="UP000188354">
    <property type="component" value="Chromosome LG07"/>
</dbReference>
<dbReference type="Gramene" id="OIW07935">
    <property type="protein sequence ID" value="OIW07935"/>
    <property type="gene ID" value="TanjilG_20036"/>
</dbReference>
<evidence type="ECO:0000313" key="1">
    <source>
        <dbReference type="EMBL" id="OIW07935.1"/>
    </source>
</evidence>
<sequence>MVGVFRRTLSFPNKPPHNNKPHLSHHIRSISLPCRSHPLISHIKDEVNNLTTITTTPSSSNLSQCLNHLKDVHDTLHHILQLPQTQESLRRHPLFFEKLLEDFLRFVEVYGMFQTSILSFKEELSAVQVGIRKRDSTKVVLYVKAKKKMVKEMKKLVSCIRNVVTQHEIMFRVPMFGDAELVGIIEDVINVTVSVSVVVFNRIMVLFASKKLTWTQIVKITRTKKGMKTDEEIVEELQDQDDGVESFIENMKKIEIEEMRSVLKRVKDLEECICGIEIVSHKVLRAFINSRVALLNTLSQ</sequence>
<keyword evidence="2" id="KW-1185">Reference proteome</keyword>
<name>A0A4P1RCF1_LUPAN</name>
<dbReference type="KEGG" id="lang:109352882"/>